<evidence type="ECO:0000256" key="1">
    <source>
        <dbReference type="SAM" id="MobiDB-lite"/>
    </source>
</evidence>
<feature type="transmembrane region" description="Helical" evidence="2">
    <location>
        <begin position="32"/>
        <end position="51"/>
    </location>
</feature>
<keyword evidence="2" id="KW-1133">Transmembrane helix</keyword>
<dbReference type="EMBL" id="BLJE01000002">
    <property type="protein sequence ID" value="GFE65049.1"/>
    <property type="molecule type" value="Genomic_DNA"/>
</dbReference>
<keyword evidence="4" id="KW-1185">Reference proteome</keyword>
<accession>A0A6N6JI17</accession>
<dbReference type="RefSeq" id="WP_159806675.1">
    <property type="nucleotide sequence ID" value="NZ_BLJE01000002.1"/>
</dbReference>
<keyword evidence="2" id="KW-0472">Membrane</keyword>
<evidence type="ECO:0000256" key="2">
    <source>
        <dbReference type="SAM" id="Phobius"/>
    </source>
</evidence>
<dbReference type="OrthoDB" id="7833467at2"/>
<dbReference type="AlphaFoldDB" id="A0A6N6JI17"/>
<gene>
    <name evidence="3" type="ORF">KIN_21230</name>
</gene>
<evidence type="ECO:0000313" key="4">
    <source>
        <dbReference type="Proteomes" id="UP000436822"/>
    </source>
</evidence>
<protein>
    <submittedName>
        <fullName evidence="3">Uncharacterized protein</fullName>
    </submittedName>
</protein>
<proteinExistence type="predicted"/>
<sequence length="343" mass="37638">MTDESAEKSGTDTPIDLGVYNRQDRGLMAADLIALVLTGFWLFAVGLYFLVLSPSPSSTGQSGIVVTMVAIFLPIALIWIGATVAKTARIMREEAARLQAAIDAMRKAYISQTHTAGMGVKPAVEQKLDQIAASQKRTASAIATFASTRDNGRLPGQPAPAIRKSEEQKTDSQPALALEDPYHDTMPPLTVDEFIGALDFPEDENDAEGFRKLRRALADRESSKLIRASQDILTLMSQDGIYMDDLIPDRARPEVWRSFAKGERGRPVATLGGIHDRSSLALASGRMRSDPVFRDTAHHFLRQFDKTFAAFEEVASDEDITRLSDTRTSRAFMILGRVTGTFD</sequence>
<keyword evidence="2" id="KW-0812">Transmembrane</keyword>
<evidence type="ECO:0000313" key="3">
    <source>
        <dbReference type="EMBL" id="GFE65049.1"/>
    </source>
</evidence>
<reference evidence="3 4" key="1">
    <citation type="submission" date="2019-12" db="EMBL/GenBank/DDBJ databases">
        <title>Litoreibacter badius sp. nov., a novel bacteriochlorophyll a-containing bacterium in the genus Litoreibacter.</title>
        <authorList>
            <person name="Kanamuro M."/>
            <person name="Takabe Y."/>
            <person name="Mori K."/>
            <person name="Takaichi S."/>
            <person name="Hanada S."/>
        </authorList>
    </citation>
    <scope>NUCLEOTIDE SEQUENCE [LARGE SCALE GENOMIC DNA]</scope>
    <source>
        <strain evidence="3 4">K6</strain>
    </source>
</reference>
<comment type="caution">
    <text evidence="3">The sequence shown here is derived from an EMBL/GenBank/DDBJ whole genome shotgun (WGS) entry which is preliminary data.</text>
</comment>
<dbReference type="Proteomes" id="UP000436822">
    <property type="component" value="Unassembled WGS sequence"/>
</dbReference>
<name>A0A6N6JI17_9RHOB</name>
<feature type="transmembrane region" description="Helical" evidence="2">
    <location>
        <begin position="63"/>
        <end position="82"/>
    </location>
</feature>
<organism evidence="3 4">
    <name type="scientific">Litoreibacter roseus</name>
    <dbReference type="NCBI Taxonomy" id="2601869"/>
    <lineage>
        <taxon>Bacteria</taxon>
        <taxon>Pseudomonadati</taxon>
        <taxon>Pseudomonadota</taxon>
        <taxon>Alphaproteobacteria</taxon>
        <taxon>Rhodobacterales</taxon>
        <taxon>Roseobacteraceae</taxon>
        <taxon>Litoreibacter</taxon>
    </lineage>
</organism>
<feature type="region of interest" description="Disordered" evidence="1">
    <location>
        <begin position="149"/>
        <end position="174"/>
    </location>
</feature>